<protein>
    <submittedName>
        <fullName evidence="1">Uncharacterized protein</fullName>
    </submittedName>
</protein>
<sequence length="66" mass="7261">MMRCFRAPLSVLGPGSKARQLAAHELGGRDYISLSLYRLAAGLRLKPCGLPEDKAFRFVLALNLTE</sequence>
<dbReference type="Proteomes" id="UP000018780">
    <property type="component" value="Chromosome"/>
</dbReference>
<evidence type="ECO:0000313" key="2">
    <source>
        <dbReference type="Proteomes" id="UP000018780"/>
    </source>
</evidence>
<dbReference type="STRING" id="999552.METH_02955"/>
<gene>
    <name evidence="1" type="ORF">METH_02955</name>
</gene>
<evidence type="ECO:0000313" key="1">
    <source>
        <dbReference type="EMBL" id="AHC99812.1"/>
    </source>
</evidence>
<dbReference type="EMBL" id="CP006773">
    <property type="protein sequence ID" value="AHC99812.1"/>
    <property type="molecule type" value="Genomic_DNA"/>
</dbReference>
<name>V9VPA4_9RHOB</name>
<dbReference type="PATRIC" id="fig|999552.6.peg.588"/>
<reference evidence="1 2" key="1">
    <citation type="submission" date="2013-09" db="EMBL/GenBank/DDBJ databases">
        <authorList>
            <consortium name="DOE Joint Genome Institute"/>
            <person name="Klenk H.-P."/>
            <person name="Huntemann M."/>
            <person name="Han J."/>
            <person name="Chen A."/>
            <person name="Kyrpides N."/>
            <person name="Mavromatis K."/>
            <person name="Markowitz V."/>
            <person name="Palaniappan K."/>
            <person name="Ivanova N."/>
            <person name="Schaumberg A."/>
            <person name="Pati A."/>
            <person name="Liolios K."/>
            <person name="Nordberg H.P."/>
            <person name="Cantor M.N."/>
            <person name="Hua S.X."/>
            <person name="Woyke T."/>
        </authorList>
    </citation>
    <scope>NUCLEOTIDE SEQUENCE [LARGE SCALE GENOMIC DNA]</scope>
    <source>
        <strain evidence="1 2">DSM 14336</strain>
    </source>
</reference>
<organism evidence="1 2">
    <name type="scientific">Leisingera methylohalidivorans DSM 14336</name>
    <dbReference type="NCBI Taxonomy" id="999552"/>
    <lineage>
        <taxon>Bacteria</taxon>
        <taxon>Pseudomonadati</taxon>
        <taxon>Pseudomonadota</taxon>
        <taxon>Alphaproteobacteria</taxon>
        <taxon>Rhodobacterales</taxon>
        <taxon>Roseobacteraceae</taxon>
        <taxon>Leisingera</taxon>
    </lineage>
</organism>
<accession>V9VPA4</accession>
<dbReference type="RefSeq" id="WP_024088902.1">
    <property type="nucleotide sequence ID" value="NC_023135.1"/>
</dbReference>
<keyword evidence="2" id="KW-1185">Reference proteome</keyword>
<dbReference type="HOGENOM" id="CLU_2825837_0_0_5"/>
<proteinExistence type="predicted"/>
<dbReference type="KEGG" id="lmd:METH_02955"/>
<dbReference type="AlphaFoldDB" id="V9VPA4"/>